<keyword evidence="2" id="KW-1185">Reference proteome</keyword>
<accession>A0ABY7D8F0</accession>
<reference evidence="1" key="1">
    <citation type="submission" date="2022-10" db="EMBL/GenBank/DDBJ databases">
        <title>Puccinia triticina Genome sequencing and assembly.</title>
        <authorList>
            <person name="Li C."/>
        </authorList>
    </citation>
    <scope>NUCLEOTIDE SEQUENCE</scope>
    <source>
        <strain evidence="1">Pt15</strain>
    </source>
</reference>
<gene>
    <name evidence="1" type="ORF">PtA15_16A206</name>
</gene>
<dbReference type="RefSeq" id="XP_053027855.1">
    <property type="nucleotide sequence ID" value="XM_053163874.1"/>
</dbReference>
<dbReference type="Proteomes" id="UP001164743">
    <property type="component" value="Chromosome 16A"/>
</dbReference>
<proteinExistence type="predicted"/>
<protein>
    <submittedName>
        <fullName evidence="1">Uncharacterized protein</fullName>
    </submittedName>
</protein>
<evidence type="ECO:0000313" key="2">
    <source>
        <dbReference type="Proteomes" id="UP001164743"/>
    </source>
</evidence>
<sequence>MEINSSHKLILTEVTPDNIYVRGVRPCWTQQKQWLFSIADRIEVLSLRNEAADYDQANSGNSRPNFRMVEPMWQWTQGMPFSELVEISQNIQEKQKREGSP</sequence>
<organism evidence="1 2">
    <name type="scientific">Puccinia triticina</name>
    <dbReference type="NCBI Taxonomy" id="208348"/>
    <lineage>
        <taxon>Eukaryota</taxon>
        <taxon>Fungi</taxon>
        <taxon>Dikarya</taxon>
        <taxon>Basidiomycota</taxon>
        <taxon>Pucciniomycotina</taxon>
        <taxon>Pucciniomycetes</taxon>
        <taxon>Pucciniales</taxon>
        <taxon>Pucciniaceae</taxon>
        <taxon>Puccinia</taxon>
    </lineage>
</organism>
<dbReference type="EMBL" id="CP110436">
    <property type="protein sequence ID" value="WAQ92300.1"/>
    <property type="molecule type" value="Genomic_DNA"/>
</dbReference>
<name>A0ABY7D8F0_9BASI</name>
<evidence type="ECO:0000313" key="1">
    <source>
        <dbReference type="EMBL" id="WAQ92300.1"/>
    </source>
</evidence>
<dbReference type="GeneID" id="77804769"/>